<feature type="compositionally biased region" description="Basic and acidic residues" evidence="9">
    <location>
        <begin position="44"/>
        <end position="61"/>
    </location>
</feature>
<feature type="compositionally biased region" description="Polar residues" evidence="9">
    <location>
        <begin position="144"/>
        <end position="156"/>
    </location>
</feature>
<dbReference type="FunFam" id="1.10.10.60:FF:000071">
    <property type="entry name" value="Retinal homeobox gene 2"/>
    <property type="match status" value="1"/>
</dbReference>
<keyword evidence="5" id="KW-0804">Transcription</keyword>
<organism evidence="11 12">
    <name type="scientific">Elysia chlorotica</name>
    <name type="common">Eastern emerald elysia</name>
    <name type="synonym">Sea slug</name>
    <dbReference type="NCBI Taxonomy" id="188477"/>
    <lineage>
        <taxon>Eukaryota</taxon>
        <taxon>Metazoa</taxon>
        <taxon>Spiralia</taxon>
        <taxon>Lophotrochozoa</taxon>
        <taxon>Mollusca</taxon>
        <taxon>Gastropoda</taxon>
        <taxon>Heterobranchia</taxon>
        <taxon>Euthyneura</taxon>
        <taxon>Panpulmonata</taxon>
        <taxon>Sacoglossa</taxon>
        <taxon>Placobranchoidea</taxon>
        <taxon>Plakobranchidae</taxon>
        <taxon>Elysia</taxon>
    </lineage>
</organism>
<dbReference type="OrthoDB" id="6159439at2759"/>
<keyword evidence="6 7" id="KW-0539">Nucleus</keyword>
<feature type="DNA-binding region" description="Homeobox" evidence="7">
    <location>
        <begin position="228"/>
        <end position="287"/>
    </location>
</feature>
<evidence type="ECO:0000256" key="9">
    <source>
        <dbReference type="SAM" id="MobiDB-lite"/>
    </source>
</evidence>
<feature type="region of interest" description="Disordered" evidence="9">
    <location>
        <begin position="144"/>
        <end position="233"/>
    </location>
</feature>
<dbReference type="Pfam" id="PF00046">
    <property type="entry name" value="Homeodomain"/>
    <property type="match status" value="1"/>
</dbReference>
<comment type="caution">
    <text evidence="11">The sequence shown here is derived from an EMBL/GenBank/DDBJ whole genome shotgun (WGS) entry which is preliminary data.</text>
</comment>
<feature type="domain" description="Homeobox" evidence="10">
    <location>
        <begin position="226"/>
        <end position="286"/>
    </location>
</feature>
<evidence type="ECO:0000256" key="6">
    <source>
        <dbReference type="ARBA" id="ARBA00023242"/>
    </source>
</evidence>
<name>A0A3S0ZR27_ELYCH</name>
<evidence type="ECO:0000256" key="7">
    <source>
        <dbReference type="PROSITE-ProRule" id="PRU00108"/>
    </source>
</evidence>
<evidence type="ECO:0000256" key="8">
    <source>
        <dbReference type="RuleBase" id="RU000682"/>
    </source>
</evidence>
<comment type="subcellular location">
    <subcellularLocation>
        <location evidence="1 7 8">Nucleus</location>
    </subcellularLocation>
</comment>
<reference evidence="11 12" key="1">
    <citation type="submission" date="2019-01" db="EMBL/GenBank/DDBJ databases">
        <title>A draft genome assembly of the solar-powered sea slug Elysia chlorotica.</title>
        <authorList>
            <person name="Cai H."/>
            <person name="Li Q."/>
            <person name="Fang X."/>
            <person name="Li J."/>
            <person name="Curtis N.E."/>
            <person name="Altenburger A."/>
            <person name="Shibata T."/>
            <person name="Feng M."/>
            <person name="Maeda T."/>
            <person name="Schwartz J.A."/>
            <person name="Shigenobu S."/>
            <person name="Lundholm N."/>
            <person name="Nishiyama T."/>
            <person name="Yang H."/>
            <person name="Hasebe M."/>
            <person name="Li S."/>
            <person name="Pierce S.K."/>
            <person name="Wang J."/>
        </authorList>
    </citation>
    <scope>NUCLEOTIDE SEQUENCE [LARGE SCALE GENOMIC DNA]</scope>
    <source>
        <strain evidence="11">EC2010</strain>
        <tissue evidence="11">Whole organism of an adult</tissue>
    </source>
</reference>
<dbReference type="STRING" id="188477.A0A3S0ZR27"/>
<sequence length="429" mass="47559">MQHGNRFHSIEAILGLAAHANSGTLREPTVPEAAHPVQSGFPDLAHDSSQHGSTDKKLRSARVDDNAQITSDKFPRSEQFEINNVHLAHRDHHIQDNMHDRAGLNNHMNHNNRYRMGYAYPTSYNLNDNRPHNKDFLDNTQTANSHRLRNSSQSARYEQHGQPPVVLSMDNANDKEDETDSECGKKGDSDMCGGGSVVASDGADGGDGGDGGEGEEGDDSAGEGKKKHRRNRTTFTTYQLHELERAFERSHYPDVYSREELALKISLPEVRVQVWFQNRRAKWRRQEKIEYGKLPDTLSMTSLPKLSSSVSLGPTSLPLDPWLTQPIASVAGSLSSPALSSLSSRVMGPANTMSFPDYLPPAMASNCGMMASQLHSLSGMFNPLLSKHRHLEQRIMSASEKSSSITSLRVRAREYADSLDRDIDASFVN</sequence>
<keyword evidence="2" id="KW-0805">Transcription regulation</keyword>
<keyword evidence="4 7" id="KW-0371">Homeobox</keyword>
<dbReference type="InterPro" id="IPR017970">
    <property type="entry name" value="Homeobox_CS"/>
</dbReference>
<evidence type="ECO:0000256" key="4">
    <source>
        <dbReference type="ARBA" id="ARBA00023155"/>
    </source>
</evidence>
<feature type="region of interest" description="Disordered" evidence="9">
    <location>
        <begin position="27"/>
        <end position="61"/>
    </location>
</feature>
<dbReference type="GO" id="GO:0005634">
    <property type="term" value="C:nucleus"/>
    <property type="evidence" value="ECO:0007669"/>
    <property type="project" value="UniProtKB-SubCell"/>
</dbReference>
<evidence type="ECO:0000256" key="5">
    <source>
        <dbReference type="ARBA" id="ARBA00023163"/>
    </source>
</evidence>
<evidence type="ECO:0000256" key="2">
    <source>
        <dbReference type="ARBA" id="ARBA00023015"/>
    </source>
</evidence>
<evidence type="ECO:0000259" key="10">
    <source>
        <dbReference type="PROSITE" id="PS50071"/>
    </source>
</evidence>
<proteinExistence type="predicted"/>
<dbReference type="AlphaFoldDB" id="A0A3S0ZR27"/>
<gene>
    <name evidence="11" type="ORF">EGW08_018935</name>
</gene>
<dbReference type="GO" id="GO:0045944">
    <property type="term" value="P:positive regulation of transcription by RNA polymerase II"/>
    <property type="evidence" value="ECO:0007669"/>
    <property type="project" value="InterPro"/>
</dbReference>
<accession>A0A3S0ZR27</accession>
<dbReference type="PANTHER" id="PTHR46271">
    <property type="entry name" value="HOMEOBOX PROTEIN, PUTATIVE-RELATED"/>
    <property type="match status" value="1"/>
</dbReference>
<dbReference type="SUPFAM" id="SSF46689">
    <property type="entry name" value="Homeodomain-like"/>
    <property type="match status" value="1"/>
</dbReference>
<dbReference type="PANTHER" id="PTHR46271:SF4">
    <property type="entry name" value="HOMEOBOX PROTEIN, PUTATIVE-RELATED"/>
    <property type="match status" value="1"/>
</dbReference>
<dbReference type="InterPro" id="IPR001356">
    <property type="entry name" value="HD"/>
</dbReference>
<dbReference type="PROSITE" id="PS00027">
    <property type="entry name" value="HOMEOBOX_1"/>
    <property type="match status" value="1"/>
</dbReference>
<dbReference type="SMART" id="SM00389">
    <property type="entry name" value="HOX"/>
    <property type="match status" value="1"/>
</dbReference>
<keyword evidence="3 7" id="KW-0238">DNA-binding</keyword>
<evidence type="ECO:0000313" key="11">
    <source>
        <dbReference type="EMBL" id="RUS73306.1"/>
    </source>
</evidence>
<dbReference type="CDD" id="cd00086">
    <property type="entry name" value="homeodomain"/>
    <property type="match status" value="1"/>
</dbReference>
<dbReference type="Proteomes" id="UP000271974">
    <property type="component" value="Unassembled WGS sequence"/>
</dbReference>
<dbReference type="GO" id="GO:0000981">
    <property type="term" value="F:DNA-binding transcription factor activity, RNA polymerase II-specific"/>
    <property type="evidence" value="ECO:0007669"/>
    <property type="project" value="InterPro"/>
</dbReference>
<keyword evidence="12" id="KW-1185">Reference proteome</keyword>
<dbReference type="EMBL" id="RQTK01000952">
    <property type="protein sequence ID" value="RUS73306.1"/>
    <property type="molecule type" value="Genomic_DNA"/>
</dbReference>
<protein>
    <recommendedName>
        <fullName evidence="10">Homeobox domain-containing protein</fullName>
    </recommendedName>
</protein>
<dbReference type="GO" id="GO:0000978">
    <property type="term" value="F:RNA polymerase II cis-regulatory region sequence-specific DNA binding"/>
    <property type="evidence" value="ECO:0007669"/>
    <property type="project" value="TreeGrafter"/>
</dbReference>
<evidence type="ECO:0000256" key="1">
    <source>
        <dbReference type="ARBA" id="ARBA00004123"/>
    </source>
</evidence>
<dbReference type="PROSITE" id="PS50071">
    <property type="entry name" value="HOMEOBOX_2"/>
    <property type="match status" value="1"/>
</dbReference>
<dbReference type="InterPro" id="IPR009057">
    <property type="entry name" value="Homeodomain-like_sf"/>
</dbReference>
<dbReference type="InterPro" id="IPR043562">
    <property type="entry name" value="RAX/RAX2"/>
</dbReference>
<evidence type="ECO:0000313" key="12">
    <source>
        <dbReference type="Proteomes" id="UP000271974"/>
    </source>
</evidence>
<evidence type="ECO:0000256" key="3">
    <source>
        <dbReference type="ARBA" id="ARBA00023125"/>
    </source>
</evidence>
<dbReference type="Gene3D" id="1.10.10.60">
    <property type="entry name" value="Homeodomain-like"/>
    <property type="match status" value="1"/>
</dbReference>
<feature type="compositionally biased region" description="Acidic residues" evidence="9">
    <location>
        <begin position="210"/>
        <end position="221"/>
    </location>
</feature>